<dbReference type="InterPro" id="IPR036170">
    <property type="entry name" value="YezG-like_sf"/>
</dbReference>
<dbReference type="InterPro" id="IPR006728">
    <property type="entry name" value="YezG-like"/>
</dbReference>
<dbReference type="Gene3D" id="3.30.500.20">
    <property type="entry name" value="BH3703-like domains"/>
    <property type="match status" value="1"/>
</dbReference>
<dbReference type="Proteomes" id="UP000029844">
    <property type="component" value="Unassembled WGS sequence"/>
</dbReference>
<name>A0A099WDG5_9LIST</name>
<sequence>MERELNSQYKKIAELVNKMIPEPWEIIHLYAQISDTGGGVYFYYKSEQYEDYVYSLELTKLYNINKAEHDKNEYELYKLAKKLQAIFKENDQEPWYSFTMSLQKNGKFKMHFDYTNWFDTEYSFSDQMTIWKYKYLDEKPQDMKLQQVIEKYLAEYPSNPI</sequence>
<gene>
    <name evidence="1" type="ORF">EP57_04490</name>
</gene>
<dbReference type="OrthoDB" id="1633905at2"/>
<dbReference type="GeneID" id="58716666"/>
<keyword evidence="2" id="KW-1185">Reference proteome</keyword>
<dbReference type="EMBL" id="JNFA01000011">
    <property type="protein sequence ID" value="KGL42721.1"/>
    <property type="molecule type" value="Genomic_DNA"/>
</dbReference>
<dbReference type="NCBIfam" id="TIGR01741">
    <property type="entry name" value="staph_tand_hypo"/>
    <property type="match status" value="1"/>
</dbReference>
<evidence type="ECO:0000313" key="1">
    <source>
        <dbReference type="EMBL" id="KGL42721.1"/>
    </source>
</evidence>
<dbReference type="SUPFAM" id="SSF160424">
    <property type="entry name" value="BH3703-like"/>
    <property type="match status" value="1"/>
</dbReference>
<dbReference type="RefSeq" id="WP_036084553.1">
    <property type="nucleotide sequence ID" value="NZ_CBCSHQ010000001.1"/>
</dbReference>
<proteinExistence type="predicted"/>
<protein>
    <submittedName>
        <fullName evidence="1">Uncharacterized protein</fullName>
    </submittedName>
</protein>
<evidence type="ECO:0000313" key="2">
    <source>
        <dbReference type="Proteomes" id="UP000029844"/>
    </source>
</evidence>
<reference evidence="1 2" key="1">
    <citation type="submission" date="2014-05" db="EMBL/GenBank/DDBJ databases">
        <title>Novel Listeriaceae from food processing environments.</title>
        <authorList>
            <person name="den Bakker H.C."/>
        </authorList>
    </citation>
    <scope>NUCLEOTIDE SEQUENCE [LARGE SCALE GENOMIC DNA]</scope>
    <source>
        <strain evidence="1 2">FSL A5-0281</strain>
    </source>
</reference>
<comment type="caution">
    <text evidence="1">The sequence shown here is derived from an EMBL/GenBank/DDBJ whole genome shotgun (WGS) entry which is preliminary data.</text>
</comment>
<accession>A0A099WDG5</accession>
<dbReference type="Pfam" id="PF04634">
    <property type="entry name" value="YezG-like"/>
    <property type="match status" value="1"/>
</dbReference>
<organism evidence="1 2">
    <name type="scientific">Listeria booriae</name>
    <dbReference type="NCBI Taxonomy" id="1552123"/>
    <lineage>
        <taxon>Bacteria</taxon>
        <taxon>Bacillati</taxon>
        <taxon>Bacillota</taxon>
        <taxon>Bacilli</taxon>
        <taxon>Bacillales</taxon>
        <taxon>Listeriaceae</taxon>
        <taxon>Listeria</taxon>
    </lineage>
</organism>
<dbReference type="AlphaFoldDB" id="A0A099WDG5"/>
<dbReference type="eggNOG" id="ENOG50314IH">
    <property type="taxonomic scope" value="Bacteria"/>
</dbReference>
<dbReference type="STRING" id="1552123.EP57_04490"/>